<dbReference type="InterPro" id="IPR051515">
    <property type="entry name" value="IRG"/>
</dbReference>
<accession>A0ABY7G7F6</accession>
<dbReference type="Proteomes" id="UP001164746">
    <property type="component" value="Chromosome 16"/>
</dbReference>
<dbReference type="PANTHER" id="PTHR32341:SF17">
    <property type="entry name" value="IRG-TYPE G DOMAIN-CONTAINING PROTEIN"/>
    <property type="match status" value="1"/>
</dbReference>
<organism evidence="8 9">
    <name type="scientific">Mya arenaria</name>
    <name type="common">Soft-shell clam</name>
    <dbReference type="NCBI Taxonomy" id="6604"/>
    <lineage>
        <taxon>Eukaryota</taxon>
        <taxon>Metazoa</taxon>
        <taxon>Spiralia</taxon>
        <taxon>Lophotrochozoa</taxon>
        <taxon>Mollusca</taxon>
        <taxon>Bivalvia</taxon>
        <taxon>Autobranchia</taxon>
        <taxon>Heteroconchia</taxon>
        <taxon>Euheterodonta</taxon>
        <taxon>Imparidentia</taxon>
        <taxon>Neoheterodontei</taxon>
        <taxon>Myida</taxon>
        <taxon>Myoidea</taxon>
        <taxon>Myidae</taxon>
        <taxon>Mya</taxon>
    </lineage>
</organism>
<feature type="compositionally biased region" description="Basic and acidic residues" evidence="6">
    <location>
        <begin position="481"/>
        <end position="498"/>
    </location>
</feature>
<dbReference type="PANTHER" id="PTHR32341">
    <property type="entry name" value="INTERFERON-INDUCIBLE GTPASE"/>
    <property type="match status" value="1"/>
</dbReference>
<keyword evidence="2" id="KW-0547">Nucleotide-binding</keyword>
<evidence type="ECO:0000259" key="7">
    <source>
        <dbReference type="PROSITE" id="PS51716"/>
    </source>
</evidence>
<dbReference type="EMBL" id="CP111027">
    <property type="protein sequence ID" value="WAR29247.1"/>
    <property type="molecule type" value="Genomic_DNA"/>
</dbReference>
<feature type="coiled-coil region" evidence="5">
    <location>
        <begin position="334"/>
        <end position="361"/>
    </location>
</feature>
<proteinExistence type="inferred from homology"/>
<feature type="domain" description="IRG-type G" evidence="7">
    <location>
        <begin position="541"/>
        <end position="730"/>
    </location>
</feature>
<reference evidence="8" key="1">
    <citation type="submission" date="2022-11" db="EMBL/GenBank/DDBJ databases">
        <title>Centuries of genome instability and evolution in soft-shell clam transmissible cancer (bioRxiv).</title>
        <authorList>
            <person name="Hart S.F.M."/>
            <person name="Yonemitsu M.A."/>
            <person name="Giersch R.M."/>
            <person name="Beal B.F."/>
            <person name="Arriagada G."/>
            <person name="Davis B.W."/>
            <person name="Ostrander E.A."/>
            <person name="Goff S.P."/>
            <person name="Metzger M.J."/>
        </authorList>
    </citation>
    <scope>NUCLEOTIDE SEQUENCE</scope>
    <source>
        <strain evidence="8">MELC-2E11</strain>
        <tissue evidence="8">Siphon/mantle</tissue>
    </source>
</reference>
<evidence type="ECO:0000256" key="3">
    <source>
        <dbReference type="ARBA" id="ARBA00022801"/>
    </source>
</evidence>
<name>A0ABY7G7F6_MYAAR</name>
<evidence type="ECO:0000313" key="9">
    <source>
        <dbReference type="Proteomes" id="UP001164746"/>
    </source>
</evidence>
<evidence type="ECO:0000256" key="2">
    <source>
        <dbReference type="ARBA" id="ARBA00022741"/>
    </source>
</evidence>
<dbReference type="InterPro" id="IPR030385">
    <property type="entry name" value="G_IRG_dom"/>
</dbReference>
<dbReference type="InterPro" id="IPR027897">
    <property type="entry name" value="DUF4559"/>
</dbReference>
<dbReference type="SUPFAM" id="SSF52540">
    <property type="entry name" value="P-loop containing nucleoside triphosphate hydrolases"/>
    <property type="match status" value="1"/>
</dbReference>
<dbReference type="InterPro" id="IPR027417">
    <property type="entry name" value="P-loop_NTPase"/>
</dbReference>
<evidence type="ECO:0000256" key="5">
    <source>
        <dbReference type="SAM" id="Coils"/>
    </source>
</evidence>
<keyword evidence="3" id="KW-0378">Hydrolase</keyword>
<comment type="similarity">
    <text evidence="1">Belongs to the TRAFAC class dynamin-like GTPase superfamily. IRG family.</text>
</comment>
<evidence type="ECO:0000256" key="1">
    <source>
        <dbReference type="ARBA" id="ARBA00005429"/>
    </source>
</evidence>
<dbReference type="PROSITE" id="PS51716">
    <property type="entry name" value="G_IRG"/>
    <property type="match status" value="1"/>
</dbReference>
<dbReference type="Pfam" id="PF15112">
    <property type="entry name" value="DUF4559"/>
    <property type="match status" value="1"/>
</dbReference>
<feature type="region of interest" description="Disordered" evidence="6">
    <location>
        <begin position="469"/>
        <end position="507"/>
    </location>
</feature>
<evidence type="ECO:0000313" key="8">
    <source>
        <dbReference type="EMBL" id="WAR29247.1"/>
    </source>
</evidence>
<evidence type="ECO:0000256" key="4">
    <source>
        <dbReference type="ARBA" id="ARBA00023134"/>
    </source>
</evidence>
<dbReference type="Gene3D" id="3.40.50.300">
    <property type="entry name" value="P-loop containing nucleotide triphosphate hydrolases"/>
    <property type="match status" value="1"/>
</dbReference>
<protein>
    <submittedName>
        <fullName evidence="8">IIGP1-like protein</fullName>
    </submittedName>
</protein>
<sequence>MADKNTRTDQWWRVADGLKRLRKGLQHFVDRRSRTIYTDFCIRGLTSAVCNTCQLNIPCPNGAYKTTTRIGYSFCSNTICDLVCDRILSKYFPYKKTPIWANTDSTKWSDQNIGYWKVAKCFLSCPGYFDKEGPITIDASGLFSICLNNTDIRSSISNIQIFEEVRDIRNKVNHTPDYKLDKQTADEDFGKVIEVLNDANELRHDYFAVVNRQRLKKIKNENIECGWKESTRRELDLNDVDAGEEYNMFDSSQMSEERIHFTATLVRMYALLREEMKKETALRLRKYILPRALLCDKDKARQLCRKDLVEDTLKRVIFSSCKTTKDEFKEHFAKDKAGAKLAKMLEQCNVLTEEIEGAGEKSTEDAVLSSPNVKWFLSQEIIVIITGSFLDRKKRRVKCKLITAYLRDSAEQMLVRSHAKKDDSHQTGNLSEANTIASKMQHVLEQKTKKDEPMGKHISLVRDHAAKVESKQTGNFSEAETIARDMQPELRTKKKLETPDDDNDRDLTEDEIQGYVAADAQGGIHALQDMIQRKSNKWKHMKVSFAVIGETGAGKSSFINAMLGLTADDDSFAKVNCTQTTMKAEEYKHHDNTSLSFWDLPGVGTSDFPQETYLEQIEFNKFDFFIMVTHGSFKKNELWLIKEIEKRERKLYFVRTKIDSDILNDKADHPRTHDQKILQENIKTKLHTELYLAGVENIEIFLFNNHWRGVSSTPCEPYDFEILVDRLLADVPKQKKQALLFSFSARSSHLIKEKVKELESRITYVAVGASLASLVPISGAGFAVEIGAIIREINLYKEQLKTDERSMRMLADRMDIPLRELCQKTHVKTHVIYAGASASQRFLITLFAEIATSKVAESALKSGVPIIGSNIPALASIPICALTLRKLLKTCEEEAFRVLEEKWSLEATNTPL</sequence>
<dbReference type="Pfam" id="PF05049">
    <property type="entry name" value="IIGP"/>
    <property type="match status" value="1"/>
</dbReference>
<keyword evidence="9" id="KW-1185">Reference proteome</keyword>
<dbReference type="InterPro" id="IPR007743">
    <property type="entry name" value="Immunity-related_GTPase-like"/>
</dbReference>
<keyword evidence="5" id="KW-0175">Coiled coil</keyword>
<keyword evidence="4" id="KW-0342">GTP-binding</keyword>
<gene>
    <name evidence="8" type="ORF">MAR_002815</name>
</gene>
<evidence type="ECO:0000256" key="6">
    <source>
        <dbReference type="SAM" id="MobiDB-lite"/>
    </source>
</evidence>